<dbReference type="RefSeq" id="WP_306271936.1">
    <property type="nucleotide sequence ID" value="NZ_CP130472.1"/>
</dbReference>
<evidence type="ECO:0000313" key="2">
    <source>
        <dbReference type="Proteomes" id="UP001235874"/>
    </source>
</evidence>
<gene>
    <name evidence="1" type="ORF">Q3V37_25690</name>
</gene>
<sequence>MDHDHEVCNVFYATDILGSLDAGVPASRPQVRALPDRAGRDEVLCLVFQQRRNVRHRRVCGWTKALNVLTLAYGDRITHRRIFDHTTGLNTEIDTPVLTLSAMQSGGQLPAHIG</sequence>
<dbReference type="AlphaFoldDB" id="A0AAJ6L3I8"/>
<dbReference type="KEGG" id="mprn:Q3V37_25690"/>
<name>A0AAJ6L3I8_9ACTN</name>
<dbReference type="EMBL" id="CP130472">
    <property type="protein sequence ID" value="WLS44746.1"/>
    <property type="molecule type" value="Genomic_DNA"/>
</dbReference>
<dbReference type="Proteomes" id="UP001235874">
    <property type="component" value="Chromosome"/>
</dbReference>
<organism evidence="1 2">
    <name type="scientific">Micromonospora profundi</name>
    <dbReference type="NCBI Taxonomy" id="1420889"/>
    <lineage>
        <taxon>Bacteria</taxon>
        <taxon>Bacillati</taxon>
        <taxon>Actinomycetota</taxon>
        <taxon>Actinomycetes</taxon>
        <taxon>Micromonosporales</taxon>
        <taxon>Micromonosporaceae</taxon>
        <taxon>Micromonospora</taxon>
    </lineage>
</organism>
<keyword evidence="2" id="KW-1185">Reference proteome</keyword>
<reference evidence="1 2" key="1">
    <citation type="submission" date="2023-07" db="EMBL/GenBank/DDBJ databases">
        <title>Micromonospora profundi TRM 95458 converts glycerol to a new osmotic compound.</title>
        <authorList>
            <person name="Lu D."/>
        </authorList>
    </citation>
    <scope>NUCLEOTIDE SEQUENCE [LARGE SCALE GENOMIC DNA]</scope>
    <source>
        <strain evidence="1 2">TRM95458</strain>
    </source>
</reference>
<evidence type="ECO:0000313" key="1">
    <source>
        <dbReference type="EMBL" id="WLS44746.1"/>
    </source>
</evidence>
<protein>
    <submittedName>
        <fullName evidence="1">Uncharacterized protein</fullName>
    </submittedName>
</protein>
<proteinExistence type="predicted"/>
<accession>A0AAJ6L3I8</accession>